<evidence type="ECO:0000313" key="4">
    <source>
        <dbReference type="Proteomes" id="UP000664914"/>
    </source>
</evidence>
<dbReference type="Pfam" id="PF16220">
    <property type="entry name" value="DUF4880"/>
    <property type="match status" value="1"/>
</dbReference>
<dbReference type="Pfam" id="PF04773">
    <property type="entry name" value="FecR"/>
    <property type="match status" value="1"/>
</dbReference>
<dbReference type="PANTHER" id="PTHR30273">
    <property type="entry name" value="PERIPLASMIC SIGNAL SENSOR AND SIGMA FACTOR ACTIVATOR FECR-RELATED"/>
    <property type="match status" value="1"/>
</dbReference>
<dbReference type="PIRSF" id="PIRSF018266">
    <property type="entry name" value="FecR"/>
    <property type="match status" value="1"/>
</dbReference>
<dbReference type="Proteomes" id="UP000664914">
    <property type="component" value="Chromosome"/>
</dbReference>
<accession>A0A975HGK6</accession>
<evidence type="ECO:0000259" key="2">
    <source>
        <dbReference type="Pfam" id="PF16220"/>
    </source>
</evidence>
<protein>
    <submittedName>
        <fullName evidence="3">FecR domain-containing protein</fullName>
    </submittedName>
</protein>
<reference evidence="3" key="1">
    <citation type="submission" date="2020-07" db="EMBL/GenBank/DDBJ databases">
        <authorList>
            <person name="Camacho E."/>
        </authorList>
    </citation>
    <scope>NUCLEOTIDE SEQUENCE</scope>
    <source>
        <strain evidence="3">MPO218</strain>
    </source>
</reference>
<dbReference type="InterPro" id="IPR006860">
    <property type="entry name" value="FecR"/>
</dbReference>
<dbReference type="Gene3D" id="2.60.120.1440">
    <property type="match status" value="1"/>
</dbReference>
<feature type="domain" description="FecR N-terminal" evidence="2">
    <location>
        <begin position="26"/>
        <end position="64"/>
    </location>
</feature>
<dbReference type="PANTHER" id="PTHR30273:SF2">
    <property type="entry name" value="PROTEIN FECR"/>
    <property type="match status" value="1"/>
</dbReference>
<dbReference type="InterPro" id="IPR012373">
    <property type="entry name" value="Ferrdict_sens_TM"/>
</dbReference>
<organism evidence="3 4">
    <name type="scientific">Rhizorhabdus wittichii</name>
    <dbReference type="NCBI Taxonomy" id="160791"/>
    <lineage>
        <taxon>Bacteria</taxon>
        <taxon>Pseudomonadati</taxon>
        <taxon>Pseudomonadota</taxon>
        <taxon>Alphaproteobacteria</taxon>
        <taxon>Sphingomonadales</taxon>
        <taxon>Sphingomonadaceae</taxon>
        <taxon>Rhizorhabdus</taxon>
    </lineage>
</organism>
<proteinExistence type="predicted"/>
<gene>
    <name evidence="3" type="ORF">HRJ34_24275</name>
</gene>
<name>A0A975HGK6_9SPHN</name>
<dbReference type="InterPro" id="IPR032623">
    <property type="entry name" value="FecR_N"/>
</dbReference>
<dbReference type="EMBL" id="CP059319">
    <property type="protein sequence ID" value="QTH24676.1"/>
    <property type="molecule type" value="Genomic_DNA"/>
</dbReference>
<reference evidence="3" key="2">
    <citation type="submission" date="2021-04" db="EMBL/GenBank/DDBJ databases">
        <title>Isolation and genomic analysis of the ibuprofen-degrading bacterium Sphingomonas strain MPO218.</title>
        <authorList>
            <person name="Aulestia M."/>
            <person name="Flores A."/>
            <person name="Mangas E.L."/>
            <person name="Perez-Pulido A.J."/>
            <person name="Santero E."/>
            <person name="Camacho E.M."/>
        </authorList>
    </citation>
    <scope>NUCLEOTIDE SEQUENCE</scope>
    <source>
        <strain evidence="3">MPO218</strain>
    </source>
</reference>
<evidence type="ECO:0000313" key="3">
    <source>
        <dbReference type="EMBL" id="QTH24676.1"/>
    </source>
</evidence>
<dbReference type="GO" id="GO:0016989">
    <property type="term" value="F:sigma factor antagonist activity"/>
    <property type="evidence" value="ECO:0007669"/>
    <property type="project" value="TreeGrafter"/>
</dbReference>
<feature type="domain" description="FecR protein" evidence="1">
    <location>
        <begin position="126"/>
        <end position="215"/>
    </location>
</feature>
<evidence type="ECO:0000259" key="1">
    <source>
        <dbReference type="Pfam" id="PF04773"/>
    </source>
</evidence>
<dbReference type="AlphaFoldDB" id="A0A975HGK6"/>
<sequence length="334" mass="35558">MRIPRLRVVSTSKERTMSQIDEARKEEAAAWFIRLRDPATADWEGFTAWLERDPANNGAYEAVALADDDYASLVEQAAPPQPSNDNPAGEPRRLGRVAGWATAAAAVMVAAVSYPLLTGAPATYAVETAAGQRNTIRLDDGTRIDINGDSKVTLRKDDNRFASLDRGEATFTVTHDAKNPFAVKVGDDVIQDVGTVFNIVRDAGGMETAVSSGAIVYNPEGEAVRVAAGQVLRLSADGKTVTVGTVAPADVAAWRKDRLVYDNVTLARVAADLSRNLGTPVRISPDIAARPFSGVILLGGDQAALLPRIGAMLDVTITHEVDGWRLSSHAGDGR</sequence>